<name>A0A7G1PGG1_9ACTN</name>
<protein>
    <submittedName>
        <fullName evidence="1">RedY protein</fullName>
    </submittedName>
</protein>
<gene>
    <name evidence="1" type="ORF">GCM10017557_78260</name>
</gene>
<accession>A0A7G1PGG1</accession>
<dbReference type="InterPro" id="IPR021667">
    <property type="entry name" value="HapK"/>
</dbReference>
<dbReference type="EMBL" id="AP023440">
    <property type="protein sequence ID" value="BCL32967.1"/>
    <property type="molecule type" value="Genomic_DNA"/>
</dbReference>
<evidence type="ECO:0000313" key="1">
    <source>
        <dbReference type="EMBL" id="BCL32967.1"/>
    </source>
</evidence>
<dbReference type="Proteomes" id="UP000516444">
    <property type="component" value="Chromosome"/>
</dbReference>
<dbReference type="Gene3D" id="3.30.70.100">
    <property type="match status" value="1"/>
</dbReference>
<evidence type="ECO:0000313" key="2">
    <source>
        <dbReference type="Proteomes" id="UP000516444"/>
    </source>
</evidence>
<sequence>MTIIVHRIRLLDGVAPSRFERWVRDVDYATCPDLPSVMAFSVQRIVEPAAGGHGDAETGAVADADTVNESCSYVEIIEVSSMEDFEHDMESPPFRKLVSDFDLMAEVVAETVGDRIGDGYRA</sequence>
<proteinExistence type="predicted"/>
<dbReference type="AlphaFoldDB" id="A0A7G1PGG1"/>
<dbReference type="RefSeq" id="WP_190854560.1">
    <property type="nucleotide sequence ID" value="NZ_AP023440.1"/>
</dbReference>
<keyword evidence="2" id="KW-1185">Reference proteome</keyword>
<reference evidence="1 2" key="1">
    <citation type="journal article" date="2014" name="Int. J. Syst. Evol. Microbiol.">
        <title>Complete genome sequence of Corynebacterium casei LMG S-19264T (=DSM 44701T), isolated from a smear-ripened cheese.</title>
        <authorList>
            <consortium name="US DOE Joint Genome Institute (JGI-PGF)"/>
            <person name="Walter F."/>
            <person name="Albersmeier A."/>
            <person name="Kalinowski J."/>
            <person name="Ruckert C."/>
        </authorList>
    </citation>
    <scope>NUCLEOTIDE SEQUENCE [LARGE SCALE GENOMIC DNA]</scope>
    <source>
        <strain evidence="1 2">JCM 4677</strain>
    </source>
</reference>
<organism evidence="1 2">
    <name type="scientific">Streptomyces aurantiacus</name>
    <dbReference type="NCBI Taxonomy" id="47760"/>
    <lineage>
        <taxon>Bacteria</taxon>
        <taxon>Bacillati</taxon>
        <taxon>Actinomycetota</taxon>
        <taxon>Actinomycetes</taxon>
        <taxon>Kitasatosporales</taxon>
        <taxon>Streptomycetaceae</taxon>
        <taxon>Streptomyces</taxon>
        <taxon>Streptomyces aurantiacus group</taxon>
    </lineage>
</organism>
<dbReference type="Pfam" id="PF11639">
    <property type="entry name" value="HapK"/>
    <property type="match status" value="2"/>
</dbReference>
<dbReference type="KEGG" id="sgm:GCM10017557_78260"/>